<keyword evidence="2" id="KW-1185">Reference proteome</keyword>
<name>A0AAV4VZF7_CAEEX</name>
<evidence type="ECO:0000313" key="1">
    <source>
        <dbReference type="EMBL" id="GIY75717.1"/>
    </source>
</evidence>
<dbReference type="AlphaFoldDB" id="A0AAV4VZF7"/>
<reference evidence="1 2" key="1">
    <citation type="submission" date="2021-06" db="EMBL/GenBank/DDBJ databases">
        <title>Caerostris extrusa draft genome.</title>
        <authorList>
            <person name="Kono N."/>
            <person name="Arakawa K."/>
        </authorList>
    </citation>
    <scope>NUCLEOTIDE SEQUENCE [LARGE SCALE GENOMIC DNA]</scope>
</reference>
<evidence type="ECO:0000313" key="2">
    <source>
        <dbReference type="Proteomes" id="UP001054945"/>
    </source>
</evidence>
<dbReference type="Proteomes" id="UP001054945">
    <property type="component" value="Unassembled WGS sequence"/>
</dbReference>
<dbReference type="EMBL" id="BPLR01015380">
    <property type="protein sequence ID" value="GIY75717.1"/>
    <property type="molecule type" value="Genomic_DNA"/>
</dbReference>
<sequence>MDKYVFLSTEVYVIVDGIELLSAGMGVVKRGARICSPGENHALAQLQLARWSFVESICYCRWNRIAQCGKGGGGIKEKVPRGTLGGALSSSIRFSILSPPPPREFLPIFHPGHPFCSSTPDISFSSSLCLPLVLRLIHED</sequence>
<comment type="caution">
    <text evidence="1">The sequence shown here is derived from an EMBL/GenBank/DDBJ whole genome shotgun (WGS) entry which is preliminary data.</text>
</comment>
<accession>A0AAV4VZF7</accession>
<proteinExistence type="predicted"/>
<organism evidence="1 2">
    <name type="scientific">Caerostris extrusa</name>
    <name type="common">Bark spider</name>
    <name type="synonym">Caerostris bankana</name>
    <dbReference type="NCBI Taxonomy" id="172846"/>
    <lineage>
        <taxon>Eukaryota</taxon>
        <taxon>Metazoa</taxon>
        <taxon>Ecdysozoa</taxon>
        <taxon>Arthropoda</taxon>
        <taxon>Chelicerata</taxon>
        <taxon>Arachnida</taxon>
        <taxon>Araneae</taxon>
        <taxon>Araneomorphae</taxon>
        <taxon>Entelegynae</taxon>
        <taxon>Araneoidea</taxon>
        <taxon>Araneidae</taxon>
        <taxon>Caerostris</taxon>
    </lineage>
</organism>
<gene>
    <name evidence="1" type="ORF">CEXT_567921</name>
</gene>
<protein>
    <submittedName>
        <fullName evidence="1">Uncharacterized protein</fullName>
    </submittedName>
</protein>